<evidence type="ECO:0000313" key="1">
    <source>
        <dbReference type="EMBL" id="SVC46577.1"/>
    </source>
</evidence>
<name>A0A382MFQ6_9ZZZZ</name>
<dbReference type="EMBL" id="UINC01092737">
    <property type="protein sequence ID" value="SVC46577.1"/>
    <property type="molecule type" value="Genomic_DNA"/>
</dbReference>
<gene>
    <name evidence="1" type="ORF">METZ01_LOCUS299431</name>
</gene>
<protein>
    <submittedName>
        <fullName evidence="1">Uncharacterized protein</fullName>
    </submittedName>
</protein>
<sequence length="193" mass="23115">MKKLIIIALLIVGCATKSVSSSKPTEYSMGMGIEEFKEKNKGLELVEQKEFVLSQYDIWSVDEKYKNGNIKAISYYQKYTQKIELVKIEIYYENGKIQKEKNYIDGELDGYEKKYYYYENGQIYSVENYKDGKLDGKWTIYYENGQIKEDGNYKYGKRDGKWTTYNRDGSFRELAKYKYDYEYSWQRKQKIDN</sequence>
<accession>A0A382MFQ6</accession>
<dbReference type="AlphaFoldDB" id="A0A382MFQ6"/>
<dbReference type="Pfam" id="PF07661">
    <property type="entry name" value="MORN_2"/>
    <property type="match status" value="3"/>
</dbReference>
<reference evidence="1" key="1">
    <citation type="submission" date="2018-05" db="EMBL/GenBank/DDBJ databases">
        <authorList>
            <person name="Lanie J.A."/>
            <person name="Ng W.-L."/>
            <person name="Kazmierczak K.M."/>
            <person name="Andrzejewski T.M."/>
            <person name="Davidsen T.M."/>
            <person name="Wayne K.J."/>
            <person name="Tettelin H."/>
            <person name="Glass J.I."/>
            <person name="Rusch D."/>
            <person name="Podicherti R."/>
            <person name="Tsui H.-C.T."/>
            <person name="Winkler M.E."/>
        </authorList>
    </citation>
    <scope>NUCLEOTIDE SEQUENCE</scope>
</reference>
<proteinExistence type="predicted"/>
<organism evidence="1">
    <name type="scientific">marine metagenome</name>
    <dbReference type="NCBI Taxonomy" id="408172"/>
    <lineage>
        <taxon>unclassified sequences</taxon>
        <taxon>metagenomes</taxon>
        <taxon>ecological metagenomes</taxon>
    </lineage>
</organism>
<dbReference type="SUPFAM" id="SSF82185">
    <property type="entry name" value="Histone H3 K4-specific methyltransferase SET7/9 N-terminal domain"/>
    <property type="match status" value="1"/>
</dbReference>
<dbReference type="InterPro" id="IPR011652">
    <property type="entry name" value="MORN_2"/>
</dbReference>
<dbReference type="Gene3D" id="3.90.930.1">
    <property type="match status" value="1"/>
</dbReference>